<gene>
    <name evidence="2" type="ORF">A3A43_02075</name>
</gene>
<feature type="chain" id="PRO_5009582320" evidence="1">
    <location>
        <begin position="25"/>
        <end position="756"/>
    </location>
</feature>
<protein>
    <submittedName>
        <fullName evidence="2">Uncharacterized protein</fullName>
    </submittedName>
</protein>
<name>A0A1G2CGZ0_9BACT</name>
<dbReference type="EMBL" id="MHLC01000029">
    <property type="protein sequence ID" value="OGZ00674.1"/>
    <property type="molecule type" value="Genomic_DNA"/>
</dbReference>
<evidence type="ECO:0000256" key="1">
    <source>
        <dbReference type="SAM" id="SignalP"/>
    </source>
</evidence>
<accession>A0A1G2CGZ0</accession>
<dbReference type="Proteomes" id="UP000178495">
    <property type="component" value="Unassembled WGS sequence"/>
</dbReference>
<comment type="caution">
    <text evidence="2">The sequence shown here is derived from an EMBL/GenBank/DDBJ whole genome shotgun (WGS) entry which is preliminary data.</text>
</comment>
<dbReference type="STRING" id="1798652.A3A43_02075"/>
<evidence type="ECO:0000313" key="3">
    <source>
        <dbReference type="Proteomes" id="UP000178495"/>
    </source>
</evidence>
<proteinExistence type="predicted"/>
<reference evidence="2 3" key="1">
    <citation type="journal article" date="2016" name="Nat. Commun.">
        <title>Thousands of microbial genomes shed light on interconnected biogeochemical processes in an aquifer system.</title>
        <authorList>
            <person name="Anantharaman K."/>
            <person name="Brown C.T."/>
            <person name="Hug L.A."/>
            <person name="Sharon I."/>
            <person name="Castelle C.J."/>
            <person name="Probst A.J."/>
            <person name="Thomas B.C."/>
            <person name="Singh A."/>
            <person name="Wilkins M.J."/>
            <person name="Karaoz U."/>
            <person name="Brodie E.L."/>
            <person name="Williams K.H."/>
            <person name="Hubbard S.S."/>
            <person name="Banfield J.F."/>
        </authorList>
    </citation>
    <scope>NUCLEOTIDE SEQUENCE [LARGE SCALE GENOMIC DNA]</scope>
</reference>
<sequence length="756" mass="80308">MTSPDLKKLITGFLLLAAVTSSSAFFLSNTINTDRAAPAPQAADTQPIASAPRSPFVEQLQETNAAAAPASVPEPPANLTDALADEFAKELLRVNPDGPQDTDGGLAIVAPDIEVVIKTFTQNQRVSGTIEAWDREVESLNIDVREQFSPRDVQIYAAAANAILTKRLVETGLADALVAPSANTADLANAAVAQALKEISSLSVPGAALPLHKSLLTLLVYQKKVLELAGDTADPLAASLALQTREEQYNQAIRNFENESQKFAEQKISFSEPARPLFVALFADLLAVKQARAQFFAIVHDPVFNLSYIAKEILKFAKSAFLQALKTRLVQRFVQQVITWVQGGGRPQFVTNWRGFLADAANVAAGDVIYRVAPNLCRPFGPLIRLSFQAPTIAEAPVMCTLDQVVQNIEDFANDFRNGGWIAYGATLEPKNNFFGALIETHDLALKEAVEAQEAAKNKALAGSGYLPTERCVRERDVDPYAECLDTEGSSDACTALIGAPARTVCDEYETTTPGKNISDVVSKALSAPIDQIVNANDITSLIGVLINSAVNRLINLGSRGLLGLGGGGDGSASPSAFPDPCAGLSGSDRTDCRQSSCAGLGGQDLLDCEAAIAAGDPPSAACQLTSPPPTAITPNPAPLPNRLDIVQQVASDFPNYLANSCQDQGGTWEFMDEVVGRLHAQDERWGYLGQRGNVNDLAQDAITYYYGSGSPTTGSREVYGIDIIGGHCGTNPSAAWFDVSCFDASAAGAAYVFPR</sequence>
<organism evidence="2 3">
    <name type="scientific">Candidatus Liptonbacteria bacterium RIFCSPLOWO2_01_FULL_56_20</name>
    <dbReference type="NCBI Taxonomy" id="1798652"/>
    <lineage>
        <taxon>Bacteria</taxon>
        <taxon>Candidatus Liptoniibacteriota</taxon>
    </lineage>
</organism>
<keyword evidence="1" id="KW-0732">Signal</keyword>
<feature type="signal peptide" evidence="1">
    <location>
        <begin position="1"/>
        <end position="24"/>
    </location>
</feature>
<dbReference type="AlphaFoldDB" id="A0A1G2CGZ0"/>
<evidence type="ECO:0000313" key="2">
    <source>
        <dbReference type="EMBL" id="OGZ00674.1"/>
    </source>
</evidence>